<dbReference type="InterPro" id="IPR008457">
    <property type="entry name" value="Cu-R_CopD_dom"/>
</dbReference>
<proteinExistence type="predicted"/>
<comment type="subcellular location">
    <subcellularLocation>
        <location evidence="1">Cell membrane</location>
        <topology evidence="1">Multi-pass membrane protein</topology>
    </subcellularLocation>
</comment>
<dbReference type="PANTHER" id="PTHR34820">
    <property type="entry name" value="INNER MEMBRANE PROTEIN YEBZ"/>
    <property type="match status" value="1"/>
</dbReference>
<protein>
    <submittedName>
        <fullName evidence="9">CopD family protein</fullName>
    </submittedName>
    <submittedName>
        <fullName evidence="8">Copper export protein</fullName>
    </submittedName>
</protein>
<dbReference type="AlphaFoldDB" id="A0AAW5SSI5"/>
<dbReference type="InterPro" id="IPR032694">
    <property type="entry name" value="CopC/D"/>
</dbReference>
<organism evidence="9 11">
    <name type="scientific">Mycolicibacterium novocastrense</name>
    <name type="common">Mycobacterium novocastrense</name>
    <dbReference type="NCBI Taxonomy" id="59813"/>
    <lineage>
        <taxon>Bacteria</taxon>
        <taxon>Bacillati</taxon>
        <taxon>Actinomycetota</taxon>
        <taxon>Actinomycetes</taxon>
        <taxon>Mycobacteriales</taxon>
        <taxon>Mycobacteriaceae</taxon>
        <taxon>Mycolicibacterium</taxon>
    </lineage>
</organism>
<keyword evidence="4 6" id="KW-1133">Transmembrane helix</keyword>
<dbReference type="Proteomes" id="UP001207528">
    <property type="component" value="Unassembled WGS sequence"/>
</dbReference>
<evidence type="ECO:0000313" key="9">
    <source>
        <dbReference type="EMBL" id="MCV7027025.1"/>
    </source>
</evidence>
<dbReference type="EMBL" id="JACKTI010000073">
    <property type="protein sequence ID" value="MCV7027025.1"/>
    <property type="molecule type" value="Genomic_DNA"/>
</dbReference>
<sequence>MGGAAARVTRQRTVVVGAVLAAAATGLSWALAYPHGSLSSTVVRVLADCAGVVTLGLAVVPMLDGERHRGELLARSTRPLAAASVLWLLAELSRMIVAAAQTASLPVFRLGVQTTLDFATTTAAGRAGMLALVAAAAIAVAALVAPRTASWNVAVIGAAAVGVVARQLTGHFADSPLGGVAVTVHTLAAALWVGALAALVLTVDHRGQWARMLPRFSALSLACVVVLLVGGVVGAAIRLGAPADLYATGYGRLVSAKIAVTVALVVLGWRNRTMWLPAARSHTASAVVSRTRARVETALMLVALVLAAGLAVTG</sequence>
<reference evidence="8 10" key="1">
    <citation type="journal article" date="2016" name="Genome Announc.">
        <title>Draft Genome Sequences of Five Rapidly Growing Mycobacterium Species, M. thermoresistibile, M. fortuitum subsp. acetamidolyticum, M. canariasense, M. brisbanense, and M. novocastrense.</title>
        <authorList>
            <person name="Katahira K."/>
            <person name="Ogura Y."/>
            <person name="Gotoh Y."/>
            <person name="Hayashi T."/>
        </authorList>
    </citation>
    <scope>NUCLEOTIDE SEQUENCE [LARGE SCALE GENOMIC DNA]</scope>
    <source>
        <strain evidence="8 10">JCM18114</strain>
    </source>
</reference>
<evidence type="ECO:0000256" key="2">
    <source>
        <dbReference type="ARBA" id="ARBA00022475"/>
    </source>
</evidence>
<keyword evidence="10" id="KW-1185">Reference proteome</keyword>
<keyword evidence="2" id="KW-1003">Cell membrane</keyword>
<gene>
    <name evidence="9" type="ORF">H7I77_27390</name>
    <name evidence="8" type="ORF">RMCN_1863</name>
</gene>
<dbReference type="Pfam" id="PF05425">
    <property type="entry name" value="CopD"/>
    <property type="match status" value="1"/>
</dbReference>
<feature type="transmembrane region" description="Helical" evidence="6">
    <location>
        <begin position="180"/>
        <end position="204"/>
    </location>
</feature>
<evidence type="ECO:0000256" key="3">
    <source>
        <dbReference type="ARBA" id="ARBA00022692"/>
    </source>
</evidence>
<keyword evidence="3 6" id="KW-0812">Transmembrane</keyword>
<name>A0AAW5SSI5_MYCNV</name>
<dbReference type="Proteomes" id="UP000069773">
    <property type="component" value="Unassembled WGS sequence"/>
</dbReference>
<feature type="transmembrane region" description="Helical" evidence="6">
    <location>
        <begin position="80"/>
        <end position="103"/>
    </location>
</feature>
<comment type="caution">
    <text evidence="9">The sequence shown here is derived from an EMBL/GenBank/DDBJ whole genome shotgun (WGS) entry which is preliminary data.</text>
</comment>
<evidence type="ECO:0000313" key="8">
    <source>
        <dbReference type="EMBL" id="GAT08730.1"/>
    </source>
</evidence>
<accession>A0AAW5SSI5</accession>
<feature type="transmembrane region" description="Helical" evidence="6">
    <location>
        <begin position="123"/>
        <end position="144"/>
    </location>
</feature>
<dbReference type="EMBL" id="BCTA01000026">
    <property type="protein sequence ID" value="GAT08730.1"/>
    <property type="molecule type" value="Genomic_DNA"/>
</dbReference>
<evidence type="ECO:0000259" key="7">
    <source>
        <dbReference type="Pfam" id="PF05425"/>
    </source>
</evidence>
<evidence type="ECO:0000256" key="6">
    <source>
        <dbReference type="SAM" id="Phobius"/>
    </source>
</evidence>
<feature type="transmembrane region" description="Helical" evidence="6">
    <location>
        <begin position="42"/>
        <end position="60"/>
    </location>
</feature>
<evidence type="ECO:0000313" key="11">
    <source>
        <dbReference type="Proteomes" id="UP001207528"/>
    </source>
</evidence>
<evidence type="ECO:0000256" key="4">
    <source>
        <dbReference type="ARBA" id="ARBA00022989"/>
    </source>
</evidence>
<reference evidence="9" key="3">
    <citation type="journal article" date="2022" name="BMC Genomics">
        <title>Comparative genome analysis of mycobacteria focusing on tRNA and non-coding RNA.</title>
        <authorList>
            <person name="Behra P.R.K."/>
            <person name="Pettersson B.M.F."/>
            <person name="Ramesh M."/>
            <person name="Das S."/>
            <person name="Dasgupta S."/>
            <person name="Kirsebom L.A."/>
        </authorList>
    </citation>
    <scope>NUCLEOTIDE SEQUENCE</scope>
    <source>
        <strain evidence="9">DSM 44203</strain>
    </source>
</reference>
<keyword evidence="5 6" id="KW-0472">Membrane</keyword>
<feature type="transmembrane region" description="Helical" evidence="6">
    <location>
        <begin position="216"/>
        <end position="237"/>
    </location>
</feature>
<dbReference type="RefSeq" id="WP_067388576.1">
    <property type="nucleotide sequence ID" value="NZ_BCTA01000026.1"/>
</dbReference>
<feature type="transmembrane region" description="Helical" evidence="6">
    <location>
        <begin position="295"/>
        <end position="313"/>
    </location>
</feature>
<reference evidence="9" key="2">
    <citation type="submission" date="2020-07" db="EMBL/GenBank/DDBJ databases">
        <authorList>
            <person name="Pettersson B.M.F."/>
            <person name="Behra P.R.K."/>
            <person name="Ramesh M."/>
            <person name="Das S."/>
            <person name="Dasgupta S."/>
            <person name="Kirsebom L.A."/>
        </authorList>
    </citation>
    <scope>NUCLEOTIDE SEQUENCE</scope>
    <source>
        <strain evidence="9">DSM 44203</strain>
    </source>
</reference>
<evidence type="ECO:0000256" key="1">
    <source>
        <dbReference type="ARBA" id="ARBA00004651"/>
    </source>
</evidence>
<evidence type="ECO:0000313" key="10">
    <source>
        <dbReference type="Proteomes" id="UP000069773"/>
    </source>
</evidence>
<dbReference type="GO" id="GO:0006825">
    <property type="term" value="P:copper ion transport"/>
    <property type="evidence" value="ECO:0007669"/>
    <property type="project" value="InterPro"/>
</dbReference>
<evidence type="ECO:0000256" key="5">
    <source>
        <dbReference type="ARBA" id="ARBA00023136"/>
    </source>
</evidence>
<feature type="transmembrane region" description="Helical" evidence="6">
    <location>
        <begin position="151"/>
        <end position="168"/>
    </location>
</feature>
<feature type="transmembrane region" description="Helical" evidence="6">
    <location>
        <begin position="249"/>
        <end position="269"/>
    </location>
</feature>
<feature type="domain" description="Copper resistance protein D" evidence="7">
    <location>
        <begin position="211"/>
        <end position="310"/>
    </location>
</feature>
<dbReference type="GO" id="GO:0005886">
    <property type="term" value="C:plasma membrane"/>
    <property type="evidence" value="ECO:0007669"/>
    <property type="project" value="UniProtKB-SubCell"/>
</dbReference>
<dbReference type="PANTHER" id="PTHR34820:SF4">
    <property type="entry name" value="INNER MEMBRANE PROTEIN YEBZ"/>
    <property type="match status" value="1"/>
</dbReference>